<feature type="domain" description="Signal transduction histidine kinase subgroup 3 dimerisation and phosphoacceptor" evidence="5">
    <location>
        <begin position="204"/>
        <end position="274"/>
    </location>
</feature>
<evidence type="ECO:0000313" key="8">
    <source>
        <dbReference type="Proteomes" id="UP001219037"/>
    </source>
</evidence>
<dbReference type="Proteomes" id="UP001219037">
    <property type="component" value="Chromosome"/>
</dbReference>
<dbReference type="InterPro" id="IPR003594">
    <property type="entry name" value="HATPase_dom"/>
</dbReference>
<feature type="domain" description="Histidine kinase/HSP90-like ATPase" evidence="4">
    <location>
        <begin position="316"/>
        <end position="410"/>
    </location>
</feature>
<dbReference type="Gene3D" id="1.20.5.1930">
    <property type="match status" value="1"/>
</dbReference>
<dbReference type="CDD" id="cd16917">
    <property type="entry name" value="HATPase_UhpB-NarQ-NarX-like"/>
    <property type="match status" value="1"/>
</dbReference>
<dbReference type="InterPro" id="IPR003018">
    <property type="entry name" value="GAF"/>
</dbReference>
<dbReference type="SUPFAM" id="SSF55781">
    <property type="entry name" value="GAF domain-like"/>
    <property type="match status" value="1"/>
</dbReference>
<dbReference type="Pfam" id="PF13185">
    <property type="entry name" value="GAF_2"/>
    <property type="match status" value="1"/>
</dbReference>
<evidence type="ECO:0000313" key="7">
    <source>
        <dbReference type="EMBL" id="WFP16621.1"/>
    </source>
</evidence>
<dbReference type="InterPro" id="IPR050482">
    <property type="entry name" value="Sensor_HK_TwoCompSys"/>
</dbReference>
<dbReference type="Pfam" id="PF07730">
    <property type="entry name" value="HisKA_3"/>
    <property type="match status" value="1"/>
</dbReference>
<dbReference type="InterPro" id="IPR029016">
    <property type="entry name" value="GAF-like_dom_sf"/>
</dbReference>
<dbReference type="RefSeq" id="WP_270106797.1">
    <property type="nucleotide sequence ID" value="NZ_CP121252.1"/>
</dbReference>
<gene>
    <name evidence="7" type="ORF">P8192_00390</name>
</gene>
<keyword evidence="3" id="KW-0902">Two-component regulatory system</keyword>
<dbReference type="GO" id="GO:0016301">
    <property type="term" value="F:kinase activity"/>
    <property type="evidence" value="ECO:0007669"/>
    <property type="project" value="UniProtKB-KW"/>
</dbReference>
<feature type="domain" description="GAF" evidence="6">
    <location>
        <begin position="37"/>
        <end position="188"/>
    </location>
</feature>
<protein>
    <submittedName>
        <fullName evidence="7">GAF domain-containing sensor histidine kinase</fullName>
    </submittedName>
</protein>
<accession>A0ABY8H6H8</accession>
<evidence type="ECO:0000259" key="5">
    <source>
        <dbReference type="Pfam" id="PF07730"/>
    </source>
</evidence>
<dbReference type="EMBL" id="CP121252">
    <property type="protein sequence ID" value="WFP16621.1"/>
    <property type="molecule type" value="Genomic_DNA"/>
</dbReference>
<dbReference type="SUPFAM" id="SSF55874">
    <property type="entry name" value="ATPase domain of HSP90 chaperone/DNA topoisomerase II/histidine kinase"/>
    <property type="match status" value="1"/>
</dbReference>
<evidence type="ECO:0000256" key="1">
    <source>
        <dbReference type="ARBA" id="ARBA00022679"/>
    </source>
</evidence>
<keyword evidence="2 7" id="KW-0418">Kinase</keyword>
<dbReference type="Gene3D" id="3.30.565.10">
    <property type="entry name" value="Histidine kinase-like ATPase, C-terminal domain"/>
    <property type="match status" value="1"/>
</dbReference>
<dbReference type="InterPro" id="IPR036890">
    <property type="entry name" value="HATPase_C_sf"/>
</dbReference>
<keyword evidence="1" id="KW-0808">Transferase</keyword>
<dbReference type="Pfam" id="PF02518">
    <property type="entry name" value="HATPase_c"/>
    <property type="match status" value="1"/>
</dbReference>
<evidence type="ECO:0000259" key="4">
    <source>
        <dbReference type="Pfam" id="PF02518"/>
    </source>
</evidence>
<dbReference type="PANTHER" id="PTHR24421">
    <property type="entry name" value="NITRATE/NITRITE SENSOR PROTEIN NARX-RELATED"/>
    <property type="match status" value="1"/>
</dbReference>
<name>A0ABY8H6H8_9MICC</name>
<keyword evidence="8" id="KW-1185">Reference proteome</keyword>
<reference evidence="7 8" key="1">
    <citation type="submission" date="2023-04" db="EMBL/GenBank/DDBJ databases">
        <title>Funneling lignin-derived compounds into biodiesel using alkali-halophilic Citricoccus sp. P2.</title>
        <authorList>
            <person name="Luo C.-B."/>
        </authorList>
    </citation>
    <scope>NUCLEOTIDE SEQUENCE [LARGE SCALE GENOMIC DNA]</scope>
    <source>
        <strain evidence="7 8">P2</strain>
    </source>
</reference>
<evidence type="ECO:0000256" key="3">
    <source>
        <dbReference type="ARBA" id="ARBA00023012"/>
    </source>
</evidence>
<proteinExistence type="predicted"/>
<dbReference type="Gene3D" id="3.30.450.40">
    <property type="match status" value="1"/>
</dbReference>
<dbReference type="InterPro" id="IPR011712">
    <property type="entry name" value="Sig_transdc_His_kin_sub3_dim/P"/>
</dbReference>
<sequence length="420" mass="46259">MTIHPDTTTMAELEAVRRRERHAAAVARTAARVASERSLPATLRALAEEILQADGLAGVQVLTNEHSGDQLHMLGVAGFPASGQRAFFSRLLECQRRGARLRMLEVMETGEPVIMPHRYATVMEDPAWEPLREYHRSPEWDAFASLPITVRTRTIGILNVFFTPGTHIDDDGFEFLAAMAEQAGLAIDYASLLEQERHTVQREERQRLARDLHDSVVQQVFSMGMMTQALKVLSEGNRPERMTRIREISTDLEEITASVLQDLRGLVAQLRPSPLTGGGLADAVAKLAATTHRQTGIDVDVHLDDVAASLDAPMAEDLYYVAAEAVHNAIKHAAPDVITIRLERGEPGTLELLIRDHGTDPHPVHPEAGTDSGEGHGLEFMRERVERWHGELTVAPSYNGAGTDVLAVVPHHIVTLEEDA</sequence>
<evidence type="ECO:0000259" key="6">
    <source>
        <dbReference type="Pfam" id="PF13185"/>
    </source>
</evidence>
<evidence type="ECO:0000256" key="2">
    <source>
        <dbReference type="ARBA" id="ARBA00022777"/>
    </source>
</evidence>
<organism evidence="7 8">
    <name type="scientific">Citricoccus muralis</name>
    <dbReference type="NCBI Taxonomy" id="169134"/>
    <lineage>
        <taxon>Bacteria</taxon>
        <taxon>Bacillati</taxon>
        <taxon>Actinomycetota</taxon>
        <taxon>Actinomycetes</taxon>
        <taxon>Micrococcales</taxon>
        <taxon>Micrococcaceae</taxon>
        <taxon>Citricoccus</taxon>
    </lineage>
</organism>